<evidence type="ECO:0000256" key="1">
    <source>
        <dbReference type="SAM" id="MobiDB-lite"/>
    </source>
</evidence>
<gene>
    <name evidence="2" type="ORF">RCL2_001550400</name>
</gene>
<evidence type="ECO:0000313" key="2">
    <source>
        <dbReference type="EMBL" id="GES88558.1"/>
    </source>
</evidence>
<protein>
    <submittedName>
        <fullName evidence="2">Uncharacterized protein</fullName>
    </submittedName>
</protein>
<comment type="caution">
    <text evidence="2">The sequence shown here is derived from an EMBL/GenBank/DDBJ whole genome shotgun (WGS) entry which is preliminary data.</text>
</comment>
<feature type="region of interest" description="Disordered" evidence="1">
    <location>
        <begin position="111"/>
        <end position="139"/>
    </location>
</feature>
<reference evidence="2" key="1">
    <citation type="submission" date="2019-10" db="EMBL/GenBank/DDBJ databases">
        <title>Conservation and host-specific expression of non-tandemly repeated heterogenous ribosome RNA gene in arbuscular mycorrhizal fungi.</title>
        <authorList>
            <person name="Maeda T."/>
            <person name="Kobayashi Y."/>
            <person name="Nakagawa T."/>
            <person name="Ezawa T."/>
            <person name="Yamaguchi K."/>
            <person name="Bino T."/>
            <person name="Nishimoto Y."/>
            <person name="Shigenobu S."/>
            <person name="Kawaguchi M."/>
        </authorList>
    </citation>
    <scope>NUCLEOTIDE SEQUENCE</scope>
    <source>
        <strain evidence="2">HR1</strain>
    </source>
</reference>
<dbReference type="AlphaFoldDB" id="A0A8H3LNH6"/>
<feature type="compositionally biased region" description="Low complexity" evidence="1">
    <location>
        <begin position="117"/>
        <end position="131"/>
    </location>
</feature>
<proteinExistence type="predicted"/>
<accession>A0A8H3LNH6</accession>
<name>A0A8H3LNH6_9GLOM</name>
<dbReference type="EMBL" id="BLAL01000180">
    <property type="protein sequence ID" value="GES88558.1"/>
    <property type="molecule type" value="Genomic_DNA"/>
</dbReference>
<evidence type="ECO:0000313" key="3">
    <source>
        <dbReference type="Proteomes" id="UP000615446"/>
    </source>
</evidence>
<dbReference type="Proteomes" id="UP000615446">
    <property type="component" value="Unassembled WGS sequence"/>
</dbReference>
<sequence length="244" mass="27797">MDAEILKILKEATSNSVKANLTSFFQEVFTSLPQLCEGIIMIMPAAAELFKQFLVFTTYDKIACELNIILDEQTRLYQSELTIMALDKDKAKMLFNHVDLPNMNIDMEHEHQSNTDLNNLVPSSLPNLTSSENHNPSDDMTATFANKKFKDKSSIGNNNIIITGYQLDVNEVNLTLDLIVYDNPAKWNNYQLLSKLNKWRKVMSVSMRVQKKYQIARVKLALNHNCLKAYNNGDWTVSLSSIPV</sequence>
<organism evidence="2 3">
    <name type="scientific">Rhizophagus clarus</name>
    <dbReference type="NCBI Taxonomy" id="94130"/>
    <lineage>
        <taxon>Eukaryota</taxon>
        <taxon>Fungi</taxon>
        <taxon>Fungi incertae sedis</taxon>
        <taxon>Mucoromycota</taxon>
        <taxon>Glomeromycotina</taxon>
        <taxon>Glomeromycetes</taxon>
        <taxon>Glomerales</taxon>
        <taxon>Glomeraceae</taxon>
        <taxon>Rhizophagus</taxon>
    </lineage>
</organism>